<keyword evidence="7" id="KW-1185">Reference proteome</keyword>
<dbReference type="PANTHER" id="PTHR10891">
    <property type="entry name" value="EF-HAND CALCIUM-BINDING DOMAIN CONTAINING PROTEIN"/>
    <property type="match status" value="1"/>
</dbReference>
<dbReference type="PROSITE" id="PS00018">
    <property type="entry name" value="EF_HAND_1"/>
    <property type="match status" value="3"/>
</dbReference>
<dbReference type="SUPFAM" id="SSF47473">
    <property type="entry name" value="EF-hand"/>
    <property type="match status" value="1"/>
</dbReference>
<dbReference type="GO" id="GO:0005509">
    <property type="term" value="F:calcium ion binding"/>
    <property type="evidence" value="ECO:0007669"/>
    <property type="project" value="InterPro"/>
</dbReference>
<evidence type="ECO:0000256" key="2">
    <source>
        <dbReference type="ARBA" id="ARBA00022737"/>
    </source>
</evidence>
<reference evidence="6" key="1">
    <citation type="submission" date="2023-05" db="EMBL/GenBank/DDBJ databases">
        <title>Nepenthes gracilis genome sequencing.</title>
        <authorList>
            <person name="Fukushima K."/>
        </authorList>
    </citation>
    <scope>NUCLEOTIDE SEQUENCE</scope>
    <source>
        <strain evidence="6">SING2019-196</strain>
    </source>
</reference>
<comment type="caution">
    <text evidence="6">The sequence shown here is derived from an EMBL/GenBank/DDBJ whole genome shotgun (WGS) entry which is preliminary data.</text>
</comment>
<feature type="region of interest" description="Disordered" evidence="4">
    <location>
        <begin position="21"/>
        <end position="50"/>
    </location>
</feature>
<dbReference type="AlphaFoldDB" id="A0AAD3XRF9"/>
<evidence type="ECO:0000313" key="7">
    <source>
        <dbReference type="Proteomes" id="UP001279734"/>
    </source>
</evidence>
<dbReference type="SMART" id="SM00054">
    <property type="entry name" value="EFh"/>
    <property type="match status" value="3"/>
</dbReference>
<proteinExistence type="predicted"/>
<feature type="domain" description="EF-hand" evidence="5">
    <location>
        <begin position="51"/>
        <end position="86"/>
    </location>
</feature>
<evidence type="ECO:0000256" key="1">
    <source>
        <dbReference type="ARBA" id="ARBA00022723"/>
    </source>
</evidence>
<dbReference type="Proteomes" id="UP001279734">
    <property type="component" value="Unassembled WGS sequence"/>
</dbReference>
<keyword evidence="2" id="KW-0677">Repeat</keyword>
<dbReference type="InterPro" id="IPR018247">
    <property type="entry name" value="EF_Hand_1_Ca_BS"/>
</dbReference>
<dbReference type="InterPro" id="IPR002048">
    <property type="entry name" value="EF_hand_dom"/>
</dbReference>
<evidence type="ECO:0000256" key="3">
    <source>
        <dbReference type="ARBA" id="ARBA00022837"/>
    </source>
</evidence>
<keyword evidence="1" id="KW-0479">Metal-binding</keyword>
<feature type="domain" description="EF-hand" evidence="5">
    <location>
        <begin position="162"/>
        <end position="192"/>
    </location>
</feature>
<keyword evidence="3" id="KW-0106">Calcium</keyword>
<gene>
    <name evidence="6" type="ORF">Nepgr_016583</name>
</gene>
<dbReference type="FunFam" id="1.10.238.10:FF:000178">
    <property type="entry name" value="Calmodulin-2 A"/>
    <property type="match status" value="1"/>
</dbReference>
<evidence type="ECO:0000313" key="6">
    <source>
        <dbReference type="EMBL" id="GMH14742.1"/>
    </source>
</evidence>
<sequence>MAAACLPRPSRWFCAKGITVSHNKEKSPKSSCSTSGSSRSNTSPFASKVYSREDEQKEIFRHFDIDNDGKISALELREYFASIGEHMSHEDAQGVIDDLDSDGDRMLDFQDFVKLMDGKRGAGDGDDDDLKKVFEMFEYEKGSGRITPRGLQRMFDRLGDSKSHDECAAMIQIYDVDGDGELDFLEFHKMMS</sequence>
<feature type="domain" description="EF-hand" evidence="5">
    <location>
        <begin position="87"/>
        <end position="122"/>
    </location>
</feature>
<organism evidence="6 7">
    <name type="scientific">Nepenthes gracilis</name>
    <name type="common">Slender pitcher plant</name>
    <dbReference type="NCBI Taxonomy" id="150966"/>
    <lineage>
        <taxon>Eukaryota</taxon>
        <taxon>Viridiplantae</taxon>
        <taxon>Streptophyta</taxon>
        <taxon>Embryophyta</taxon>
        <taxon>Tracheophyta</taxon>
        <taxon>Spermatophyta</taxon>
        <taxon>Magnoliopsida</taxon>
        <taxon>eudicotyledons</taxon>
        <taxon>Gunneridae</taxon>
        <taxon>Pentapetalae</taxon>
        <taxon>Caryophyllales</taxon>
        <taxon>Nepenthaceae</taxon>
        <taxon>Nepenthes</taxon>
    </lineage>
</organism>
<dbReference type="PROSITE" id="PS50222">
    <property type="entry name" value="EF_HAND_2"/>
    <property type="match status" value="3"/>
</dbReference>
<dbReference type="Pfam" id="PF13499">
    <property type="entry name" value="EF-hand_7"/>
    <property type="match status" value="2"/>
</dbReference>
<dbReference type="GO" id="GO:0043226">
    <property type="term" value="C:organelle"/>
    <property type="evidence" value="ECO:0007669"/>
    <property type="project" value="UniProtKB-ARBA"/>
</dbReference>
<dbReference type="CDD" id="cd00051">
    <property type="entry name" value="EFh"/>
    <property type="match status" value="2"/>
</dbReference>
<name>A0AAD3XRF9_NEPGR</name>
<accession>A0AAD3XRF9</accession>
<protein>
    <recommendedName>
        <fullName evidence="5">EF-hand domain-containing protein</fullName>
    </recommendedName>
</protein>
<dbReference type="EMBL" id="BSYO01000014">
    <property type="protein sequence ID" value="GMH14742.1"/>
    <property type="molecule type" value="Genomic_DNA"/>
</dbReference>
<dbReference type="Gene3D" id="1.10.238.10">
    <property type="entry name" value="EF-hand"/>
    <property type="match status" value="2"/>
</dbReference>
<dbReference type="InterPro" id="IPR011992">
    <property type="entry name" value="EF-hand-dom_pair"/>
</dbReference>
<evidence type="ECO:0000256" key="4">
    <source>
        <dbReference type="SAM" id="MobiDB-lite"/>
    </source>
</evidence>
<dbReference type="InterPro" id="IPR039647">
    <property type="entry name" value="EF_hand_pair_protein_CML-like"/>
</dbReference>
<evidence type="ECO:0000259" key="5">
    <source>
        <dbReference type="PROSITE" id="PS50222"/>
    </source>
</evidence>
<feature type="compositionally biased region" description="Low complexity" evidence="4">
    <location>
        <begin position="29"/>
        <end position="43"/>
    </location>
</feature>